<comment type="caution">
    <text evidence="20">The sequence shown here is derived from an EMBL/GenBank/DDBJ whole genome shotgun (WGS) entry which is preliminary data.</text>
</comment>
<keyword evidence="8" id="KW-0288">FMN</keyword>
<dbReference type="InterPro" id="IPR019752">
    <property type="entry name" value="Pyrv/ketoisovalerate_OxRed_cat"/>
</dbReference>
<dbReference type="FunFam" id="3.40.50.80:FF:000011">
    <property type="entry name" value="Sulfite reductase flavoprotein component"/>
    <property type="match status" value="1"/>
</dbReference>
<evidence type="ECO:0000259" key="19">
    <source>
        <dbReference type="PROSITE" id="PS51384"/>
    </source>
</evidence>
<dbReference type="GO" id="GO:0050660">
    <property type="term" value="F:flavin adenine dinucleotide binding"/>
    <property type="evidence" value="ECO:0007669"/>
    <property type="project" value="TreeGrafter"/>
</dbReference>
<dbReference type="GO" id="GO:0046872">
    <property type="term" value="F:metal ion binding"/>
    <property type="evidence" value="ECO:0007669"/>
    <property type="project" value="UniProtKB-KW"/>
</dbReference>
<dbReference type="Proteomes" id="UP000824998">
    <property type="component" value="Unassembled WGS sequence"/>
</dbReference>
<keyword evidence="15" id="KW-0411">Iron-sulfur</keyword>
<evidence type="ECO:0000256" key="2">
    <source>
        <dbReference type="ARBA" id="ARBA00001974"/>
    </source>
</evidence>
<comment type="catalytic activity">
    <reaction evidence="16">
        <text>hydrogen sulfide + 3 NADP(+) + 3 H2O = sulfite + 3 NADPH + 4 H(+)</text>
        <dbReference type="Rhea" id="RHEA:13801"/>
        <dbReference type="ChEBI" id="CHEBI:15377"/>
        <dbReference type="ChEBI" id="CHEBI:15378"/>
        <dbReference type="ChEBI" id="CHEBI:17359"/>
        <dbReference type="ChEBI" id="CHEBI:29919"/>
        <dbReference type="ChEBI" id="CHEBI:57783"/>
        <dbReference type="ChEBI" id="CHEBI:58349"/>
        <dbReference type="EC" id="1.8.1.2"/>
    </reaction>
</comment>
<evidence type="ECO:0000256" key="5">
    <source>
        <dbReference type="ARBA" id="ARBA00022448"/>
    </source>
</evidence>
<dbReference type="InterPro" id="IPR023173">
    <property type="entry name" value="NADPH_Cyt_P450_Rdtase_alpha"/>
</dbReference>
<comment type="pathway">
    <text evidence="3">Sulfur metabolism; hydrogen sulfide biosynthesis; hydrogen sulfide from sulfite (NADPH route): step 1/1.</text>
</comment>
<dbReference type="FunFam" id="3.40.50.970:FF:000052">
    <property type="entry name" value="Sulfite reductase [NADPH] flavoprotein component"/>
    <property type="match status" value="1"/>
</dbReference>
<keyword evidence="21" id="KW-1185">Reference proteome</keyword>
<keyword evidence="6" id="KW-0004">4Fe-4S</keyword>
<evidence type="ECO:0000256" key="16">
    <source>
        <dbReference type="ARBA" id="ARBA00052219"/>
    </source>
</evidence>
<evidence type="ECO:0000256" key="13">
    <source>
        <dbReference type="ARBA" id="ARBA00023002"/>
    </source>
</evidence>
<dbReference type="Pfam" id="PF01558">
    <property type="entry name" value="POR"/>
    <property type="match status" value="1"/>
</dbReference>
<keyword evidence="13" id="KW-0560">Oxidoreductase</keyword>
<reference evidence="20" key="1">
    <citation type="journal article" date="2021" name="IMA Fungus">
        <title>Genomic characterization of three marine fungi, including Emericellopsis atlantica sp. nov. with signatures of a generalist lifestyle and marine biomass degradation.</title>
        <authorList>
            <person name="Hagestad O.C."/>
            <person name="Hou L."/>
            <person name="Andersen J.H."/>
            <person name="Hansen E.H."/>
            <person name="Altermark B."/>
            <person name="Li C."/>
            <person name="Kuhnert E."/>
            <person name="Cox R.J."/>
            <person name="Crous P.W."/>
            <person name="Spatafora J.W."/>
            <person name="Lail K."/>
            <person name="Amirebrahimi M."/>
            <person name="Lipzen A."/>
            <person name="Pangilinan J."/>
            <person name="Andreopoulos W."/>
            <person name="Hayes R.D."/>
            <person name="Ng V."/>
            <person name="Grigoriev I.V."/>
            <person name="Jackson S.A."/>
            <person name="Sutton T.D.S."/>
            <person name="Dobson A.D.W."/>
            <person name="Rama T."/>
        </authorList>
    </citation>
    <scope>NUCLEOTIDE SEQUENCE</scope>
    <source>
        <strain evidence="20">TRa018bII</strain>
    </source>
</reference>
<dbReference type="PANTHER" id="PTHR19384:SF109">
    <property type="entry name" value="SULFITE REDUCTASE [NADPH] FLAVOPROTEIN COMPONENT"/>
    <property type="match status" value="1"/>
</dbReference>
<dbReference type="PANTHER" id="PTHR19384">
    <property type="entry name" value="NITRIC OXIDE SYNTHASE-RELATED"/>
    <property type="match status" value="1"/>
</dbReference>
<evidence type="ECO:0000256" key="10">
    <source>
        <dbReference type="ARBA" id="ARBA00022827"/>
    </source>
</evidence>
<name>A0A9P7YJ08_9HELO</name>
<dbReference type="GO" id="GO:0004783">
    <property type="term" value="F:sulfite reductase (NADPH) activity"/>
    <property type="evidence" value="ECO:0007669"/>
    <property type="project" value="UniProtKB-EC"/>
</dbReference>
<feature type="domain" description="FAD-binding FR-type" evidence="19">
    <location>
        <begin position="724"/>
        <end position="955"/>
    </location>
</feature>
<dbReference type="Pfam" id="PF17147">
    <property type="entry name" value="PFOR_II"/>
    <property type="match status" value="1"/>
</dbReference>
<evidence type="ECO:0000256" key="18">
    <source>
        <dbReference type="SAM" id="MobiDB-lite"/>
    </source>
</evidence>
<protein>
    <recommendedName>
        <fullName evidence="4">assimilatory sulfite reductase (NADPH)</fullName>
        <ecNumber evidence="4">1.8.1.2</ecNumber>
    </recommendedName>
</protein>
<dbReference type="FunFam" id="1.20.990.10:FF:000010">
    <property type="entry name" value="Sulfite reductase [NADPH] flavoprotein component"/>
    <property type="match status" value="1"/>
</dbReference>
<dbReference type="InterPro" id="IPR033412">
    <property type="entry name" value="PFOR_II"/>
</dbReference>
<dbReference type="Pfam" id="PF00667">
    <property type="entry name" value="FAD_binding_1"/>
    <property type="match status" value="1"/>
</dbReference>
<evidence type="ECO:0000256" key="15">
    <source>
        <dbReference type="ARBA" id="ARBA00023014"/>
    </source>
</evidence>
<organism evidence="20 21">
    <name type="scientific">Amylocarpus encephaloides</name>
    <dbReference type="NCBI Taxonomy" id="45428"/>
    <lineage>
        <taxon>Eukaryota</taxon>
        <taxon>Fungi</taxon>
        <taxon>Dikarya</taxon>
        <taxon>Ascomycota</taxon>
        <taxon>Pezizomycotina</taxon>
        <taxon>Leotiomycetes</taxon>
        <taxon>Helotiales</taxon>
        <taxon>Helotiales incertae sedis</taxon>
        <taxon>Amylocarpus</taxon>
    </lineage>
</organism>
<dbReference type="Gene3D" id="2.40.30.10">
    <property type="entry name" value="Translation factors"/>
    <property type="match status" value="1"/>
</dbReference>
<dbReference type="EC" id="1.8.1.2" evidence="4"/>
<evidence type="ECO:0000256" key="9">
    <source>
        <dbReference type="ARBA" id="ARBA00022723"/>
    </source>
</evidence>
<dbReference type="OrthoDB" id="1856718at2759"/>
<dbReference type="Gene3D" id="3.40.50.920">
    <property type="match status" value="1"/>
</dbReference>
<dbReference type="InterPro" id="IPR009014">
    <property type="entry name" value="Transketo_C/PFOR_II"/>
</dbReference>
<dbReference type="Pfam" id="PF00175">
    <property type="entry name" value="NAD_binding_1"/>
    <property type="match status" value="1"/>
</dbReference>
<evidence type="ECO:0000256" key="12">
    <source>
        <dbReference type="ARBA" id="ARBA00022982"/>
    </source>
</evidence>
<dbReference type="InterPro" id="IPR003097">
    <property type="entry name" value="CysJ-like_FAD-binding"/>
</dbReference>
<proteinExistence type="predicted"/>
<dbReference type="AlphaFoldDB" id="A0A9P7YJ08"/>
<dbReference type="SUPFAM" id="SSF53323">
    <property type="entry name" value="Pyruvate-ferredoxin oxidoreductase, PFOR, domain III"/>
    <property type="match status" value="1"/>
</dbReference>
<dbReference type="Gene3D" id="3.40.50.970">
    <property type="match status" value="1"/>
</dbReference>
<dbReference type="SUPFAM" id="SSF52922">
    <property type="entry name" value="TK C-terminal domain-like"/>
    <property type="match status" value="1"/>
</dbReference>
<dbReference type="GO" id="GO:0016903">
    <property type="term" value="F:oxidoreductase activity, acting on the aldehyde or oxo group of donors"/>
    <property type="evidence" value="ECO:0007669"/>
    <property type="project" value="InterPro"/>
</dbReference>
<evidence type="ECO:0000313" key="20">
    <source>
        <dbReference type="EMBL" id="KAG9234728.1"/>
    </source>
</evidence>
<gene>
    <name evidence="20" type="ORF">BJ875DRAFT_295916</name>
</gene>
<dbReference type="InterPro" id="IPR039261">
    <property type="entry name" value="FNR_nucleotide-bd"/>
</dbReference>
<dbReference type="Gene3D" id="3.40.50.80">
    <property type="entry name" value="Nucleotide-binding domain of ferredoxin-NADP reductase (FNR) module"/>
    <property type="match status" value="1"/>
</dbReference>
<comment type="function">
    <text evidence="17">This enzyme catalyzes the 6-electron reduction of sulfite to sulfide. This is one of several activities required for the biosynthesis of L-cysteine from sulfate.</text>
</comment>
<dbReference type="Gene3D" id="1.20.990.10">
    <property type="entry name" value="NADPH-cytochrome p450 Reductase, Chain A, domain 3"/>
    <property type="match status" value="1"/>
</dbReference>
<evidence type="ECO:0000256" key="4">
    <source>
        <dbReference type="ARBA" id="ARBA00012604"/>
    </source>
</evidence>
<keyword evidence="10" id="KW-0274">FAD</keyword>
<dbReference type="GO" id="GO:0005829">
    <property type="term" value="C:cytosol"/>
    <property type="evidence" value="ECO:0007669"/>
    <property type="project" value="TreeGrafter"/>
</dbReference>
<comment type="cofactor">
    <cofactor evidence="2">
        <name>FAD</name>
        <dbReference type="ChEBI" id="CHEBI:57692"/>
    </cofactor>
</comment>
<dbReference type="FunFam" id="3.40.50.920:FF:000007">
    <property type="entry name" value="Pyruvate:ferredoxin (Flavodoxin) oxidoreductase"/>
    <property type="match status" value="1"/>
</dbReference>
<keyword evidence="7" id="KW-0285">Flavoprotein</keyword>
<dbReference type="InterPro" id="IPR017927">
    <property type="entry name" value="FAD-bd_FR_type"/>
</dbReference>
<dbReference type="InterPro" id="IPR001709">
    <property type="entry name" value="Flavoprot_Pyr_Nucl_cyt_Rdtase"/>
</dbReference>
<evidence type="ECO:0000256" key="17">
    <source>
        <dbReference type="ARBA" id="ARBA00059320"/>
    </source>
</evidence>
<dbReference type="InterPro" id="IPR002869">
    <property type="entry name" value="Pyrv_flavodox_OxRed_cen"/>
</dbReference>
<dbReference type="SUPFAM" id="SSF63380">
    <property type="entry name" value="Riboflavin synthase domain-like"/>
    <property type="match status" value="1"/>
</dbReference>
<evidence type="ECO:0000256" key="14">
    <source>
        <dbReference type="ARBA" id="ARBA00023004"/>
    </source>
</evidence>
<dbReference type="InterPro" id="IPR001433">
    <property type="entry name" value="OxRdtase_FAD/NAD-bd"/>
</dbReference>
<evidence type="ECO:0000313" key="21">
    <source>
        <dbReference type="Proteomes" id="UP000824998"/>
    </source>
</evidence>
<accession>A0A9P7YJ08</accession>
<dbReference type="Gene3D" id="3.40.920.10">
    <property type="entry name" value="Pyruvate-ferredoxin oxidoreductase, PFOR, domain III"/>
    <property type="match status" value="1"/>
</dbReference>
<evidence type="ECO:0000256" key="3">
    <source>
        <dbReference type="ARBA" id="ARBA00004774"/>
    </source>
</evidence>
<keyword evidence="5" id="KW-0813">Transport</keyword>
<keyword evidence="9" id="KW-0479">Metal-binding</keyword>
<feature type="region of interest" description="Disordered" evidence="18">
    <location>
        <begin position="1"/>
        <end position="47"/>
    </location>
</feature>
<dbReference type="InterPro" id="IPR017938">
    <property type="entry name" value="Riboflavin_synthase-like_b-brl"/>
</dbReference>
<evidence type="ECO:0000256" key="8">
    <source>
        <dbReference type="ARBA" id="ARBA00022643"/>
    </source>
</evidence>
<dbReference type="CDD" id="cd06207">
    <property type="entry name" value="CyPoR_like"/>
    <property type="match status" value="1"/>
</dbReference>
<dbReference type="PROSITE" id="PS51384">
    <property type="entry name" value="FAD_FR"/>
    <property type="match status" value="1"/>
</dbReference>
<dbReference type="EMBL" id="MU251454">
    <property type="protein sequence ID" value="KAG9234728.1"/>
    <property type="molecule type" value="Genomic_DNA"/>
</dbReference>
<keyword evidence="14" id="KW-0408">Iron</keyword>
<dbReference type="PRINTS" id="PR00371">
    <property type="entry name" value="FPNCR"/>
</dbReference>
<dbReference type="GO" id="GO:0051539">
    <property type="term" value="F:4 iron, 4 sulfur cluster binding"/>
    <property type="evidence" value="ECO:0007669"/>
    <property type="project" value="UniProtKB-KW"/>
</dbReference>
<keyword evidence="11" id="KW-0521">NADP</keyword>
<evidence type="ECO:0000256" key="7">
    <source>
        <dbReference type="ARBA" id="ARBA00022630"/>
    </source>
</evidence>
<evidence type="ECO:0000256" key="11">
    <source>
        <dbReference type="ARBA" id="ARBA00022857"/>
    </source>
</evidence>
<comment type="cofactor">
    <cofactor evidence="1">
        <name>FMN</name>
        <dbReference type="ChEBI" id="CHEBI:58210"/>
    </cofactor>
</comment>
<sequence>MGDLGEPMEIDASPSRVTRSAKRRSEGQLPPPRRLEPAGAESLVSTWNTQEETSSFRKFISKSSTLPFGQPVAFASIHGSAYTTAQILTQQVAYALSDKIFSYSPESFDLDIAVKNWSEQKIPNSNGYTTEVAVMQTRSGAGSIALGYMFSKDFDLAKRHIPQSLLASSSTLHSLRHALDQLSLLYSVANPFVAHIAAVDYAPNQSGGLVTDYATALTVADELGLGLVASSSAHETQHMSLLSTIIATVLPTIHIYDGINISRDTLCVVDTLGQSGLSVAYKNVLKVLSKASKKADVETKISKLLGAFNSELGTSYNLFEYSGHAHAETVLVAFGGVEASISRQVAEKLSIEGAKVGVINVRVYRPFLEEAFLDALPASTQKIIVLGQVLEQTSVTDESAHSNLYEDVLATTVFSDKFVTTPSVVDHKYARSDSFTPTSIAAILQSFTGKAADAEHVRLTVVEEAQSYTFWDIENSAASTAPSAVSKLLSEDQASNIYIHEVHDNFVQGGTVRTDIRHSKKSIEAFYPIEEADVIYVGDAKLLKEIAILNSVKNGGKLIVRLPGVTNEGLEKNLSSVIRNEIKFREIQLYILDPTLSAAVEKDSAAEVLLGELAFLRVARVDILEDGLDKLAAINGGSDVLTEVYADFDKAIRLSEIPESWADVEVDAEIPDLPKTIKSTSFTGFEKEDKEPAPLLHDWQSAAKGLAFKEAYGTKTALRPDLSVRAYEITVQENRRLTPLTYDRNIFHIEFDLGTSGLTYNIGEALGIHAENDVDEVKQFMEWYGLNGEDIVEVPSREDPAILDTRTVFQSLIQNVDIFGKPPKRFYESLAEFATDEKEKKELFTLGSPEGANEFKRRAEVDTITYADILLEFTSARPSFHDIVRIVSPMKRREYSIASSQMVNPGTVALMIVVVSWVDPKGRDRFGQSTKYLSQLPVGAKVTASVKPSVMKLPTKDTAPLIMAGLGTGLAPFRAFVQYRAMQKAQGIEIGSILLYMGSRHQREEYLYGEEWEAYQDAGVITLLGRAFSRDQSQKIYIQDRMRQSIDDIVQAYIREEGAFYLCGPTWPVPDVTEVLEEAISKEGETTGKKVDARKQIERLKEEMRYVLEVY</sequence>
<evidence type="ECO:0000256" key="6">
    <source>
        <dbReference type="ARBA" id="ARBA00022485"/>
    </source>
</evidence>
<keyword evidence="12" id="KW-0249">Electron transport</keyword>
<evidence type="ECO:0000256" key="1">
    <source>
        <dbReference type="ARBA" id="ARBA00001917"/>
    </source>
</evidence>
<dbReference type="GO" id="GO:0010181">
    <property type="term" value="F:FMN binding"/>
    <property type="evidence" value="ECO:0007669"/>
    <property type="project" value="TreeGrafter"/>
</dbReference>
<dbReference type="SUPFAM" id="SSF52343">
    <property type="entry name" value="Ferredoxin reductase-like, C-terminal NADP-linked domain"/>
    <property type="match status" value="1"/>
</dbReference>